<feature type="domain" description="CBS" evidence="6">
    <location>
        <begin position="82"/>
        <end position="141"/>
    </location>
</feature>
<dbReference type="PANTHER" id="PTHR22777:SF27">
    <property type="entry name" value="MAGNESIUM AND COBALT EFFLUX PROTEIN CORC"/>
    <property type="match status" value="1"/>
</dbReference>
<name>A0A4D8PXM0_AZOBR</name>
<reference evidence="7 8" key="1">
    <citation type="submission" date="2018-09" db="EMBL/GenBank/DDBJ databases">
        <title>Whole genome based analysis of evolution and adaptive divergence in Indian and Brazilian strains of Azospirillum brasilense.</title>
        <authorList>
            <person name="Singh C."/>
            <person name="Tripathi A.K."/>
        </authorList>
    </citation>
    <scope>NUCLEOTIDE SEQUENCE [LARGE SCALE GENOMIC DNA]</scope>
    <source>
        <strain evidence="7 8">MTCC4036</strain>
    </source>
</reference>
<feature type="region of interest" description="Disordered" evidence="5">
    <location>
        <begin position="1"/>
        <end position="20"/>
    </location>
</feature>
<dbReference type="Proteomes" id="UP000298596">
    <property type="component" value="Chromosome"/>
</dbReference>
<keyword evidence="2" id="KW-0677">Repeat</keyword>
<evidence type="ECO:0000256" key="2">
    <source>
        <dbReference type="ARBA" id="ARBA00022737"/>
    </source>
</evidence>
<dbReference type="InterPro" id="IPR000644">
    <property type="entry name" value="CBS_dom"/>
</dbReference>
<dbReference type="SMART" id="SM00116">
    <property type="entry name" value="CBS"/>
    <property type="match status" value="2"/>
</dbReference>
<evidence type="ECO:0000313" key="7">
    <source>
        <dbReference type="EMBL" id="QCO02603.1"/>
    </source>
</evidence>
<dbReference type="SUPFAM" id="SSF56176">
    <property type="entry name" value="FAD-binding/transporter-associated domain-like"/>
    <property type="match status" value="1"/>
</dbReference>
<dbReference type="Pfam" id="PF03471">
    <property type="entry name" value="CorC_HlyC"/>
    <property type="match status" value="1"/>
</dbReference>
<protein>
    <submittedName>
        <fullName evidence="7">HlyC/CorC family transporter</fullName>
    </submittedName>
</protein>
<sequence length="305" mass="33610">MSEISDSRTPREDGAEDQQSLGHLFRGWMRTVLGGRDDATLRATIEDLIEDQDSGEGSLGAGERALLANILKLRDRTVDDVMVPRADIVAVDVDTPFPALVQRMAEEAHSRLPVFRETLDDVVGMVHIKDVLVAMASRTPVELKDIVRDLSIVAPSMPVVDLLVQMRQKRQHMALVVDEFGGIDGLVTIEDLVEEIVGEIEDEHDEEATPHFVERPDGTILADARVSIEDFEDRVGAFLTEEEREEVDTLGGLVVSLAGRVPGRGEMLTHPSGLEFEIVEADPRRIKRLRVRTAPAENSALAEVG</sequence>
<dbReference type="InterPro" id="IPR044751">
    <property type="entry name" value="Ion_transp-like_CBS"/>
</dbReference>
<dbReference type="Pfam" id="PF00571">
    <property type="entry name" value="CBS"/>
    <property type="match status" value="2"/>
</dbReference>
<dbReference type="SUPFAM" id="SSF54631">
    <property type="entry name" value="CBS-domain pair"/>
    <property type="match status" value="1"/>
</dbReference>
<feature type="compositionally biased region" description="Basic and acidic residues" evidence="5">
    <location>
        <begin position="1"/>
        <end position="13"/>
    </location>
</feature>
<evidence type="ECO:0000259" key="6">
    <source>
        <dbReference type="PROSITE" id="PS51371"/>
    </source>
</evidence>
<dbReference type="InterPro" id="IPR036318">
    <property type="entry name" value="FAD-bd_PCMH-like_sf"/>
</dbReference>
<keyword evidence="3 4" id="KW-0129">CBS domain</keyword>
<evidence type="ECO:0000256" key="1">
    <source>
        <dbReference type="ARBA" id="ARBA00006446"/>
    </source>
</evidence>
<dbReference type="EMBL" id="CP032330">
    <property type="protein sequence ID" value="QCO02603.1"/>
    <property type="molecule type" value="Genomic_DNA"/>
</dbReference>
<feature type="domain" description="CBS" evidence="6">
    <location>
        <begin position="146"/>
        <end position="206"/>
    </location>
</feature>
<dbReference type="Gene3D" id="3.30.465.10">
    <property type="match status" value="1"/>
</dbReference>
<dbReference type="RefSeq" id="WP_038530302.1">
    <property type="nucleotide sequence ID" value="NZ_CP059449.1"/>
</dbReference>
<dbReference type="InterPro" id="IPR016169">
    <property type="entry name" value="FAD-bd_PCMH_sub2"/>
</dbReference>
<evidence type="ECO:0000256" key="4">
    <source>
        <dbReference type="PROSITE-ProRule" id="PRU00703"/>
    </source>
</evidence>
<dbReference type="PROSITE" id="PS51371">
    <property type="entry name" value="CBS"/>
    <property type="match status" value="2"/>
</dbReference>
<proteinExistence type="inferred from homology"/>
<evidence type="ECO:0000256" key="3">
    <source>
        <dbReference type="ARBA" id="ARBA00023122"/>
    </source>
</evidence>
<dbReference type="InterPro" id="IPR005170">
    <property type="entry name" value="Transptr-assoc_dom"/>
</dbReference>
<dbReference type="PANTHER" id="PTHR22777">
    <property type="entry name" value="HEMOLYSIN-RELATED"/>
    <property type="match status" value="1"/>
</dbReference>
<dbReference type="Gene3D" id="3.10.580.10">
    <property type="entry name" value="CBS-domain"/>
    <property type="match status" value="1"/>
</dbReference>
<evidence type="ECO:0000256" key="5">
    <source>
        <dbReference type="SAM" id="MobiDB-lite"/>
    </source>
</evidence>
<dbReference type="SMART" id="SM01091">
    <property type="entry name" value="CorC_HlyC"/>
    <property type="match status" value="1"/>
</dbReference>
<dbReference type="CDD" id="cd04590">
    <property type="entry name" value="CBS_pair_CorC_HlyC_assoc"/>
    <property type="match status" value="1"/>
</dbReference>
<comment type="similarity">
    <text evidence="1">Belongs to the UPF0053 family. Hemolysin C subfamily.</text>
</comment>
<dbReference type="FunFam" id="3.10.580.10:FF:000002">
    <property type="entry name" value="Magnesium/cobalt efflux protein CorC"/>
    <property type="match status" value="1"/>
</dbReference>
<evidence type="ECO:0000313" key="8">
    <source>
        <dbReference type="Proteomes" id="UP000298596"/>
    </source>
</evidence>
<gene>
    <name evidence="7" type="ORF">D3867_11625</name>
</gene>
<accession>A0A4D8PXM0</accession>
<dbReference type="AlphaFoldDB" id="A0A4D8PXM0"/>
<organism evidence="7 8">
    <name type="scientific">Azospirillum brasilense</name>
    <dbReference type="NCBI Taxonomy" id="192"/>
    <lineage>
        <taxon>Bacteria</taxon>
        <taxon>Pseudomonadati</taxon>
        <taxon>Pseudomonadota</taxon>
        <taxon>Alphaproteobacteria</taxon>
        <taxon>Rhodospirillales</taxon>
        <taxon>Azospirillaceae</taxon>
        <taxon>Azospirillum</taxon>
    </lineage>
</organism>
<dbReference type="InterPro" id="IPR046342">
    <property type="entry name" value="CBS_dom_sf"/>
</dbReference>